<evidence type="ECO:0000313" key="7">
    <source>
        <dbReference type="Proteomes" id="UP000054985"/>
    </source>
</evidence>
<reference evidence="5 7" key="1">
    <citation type="submission" date="2015-11" db="EMBL/GenBank/DDBJ databases">
        <title>Genomic analysis of 38 Legionella species identifies large and diverse effector repertoires.</title>
        <authorList>
            <person name="Burstein D."/>
            <person name="Amaro F."/>
            <person name="Zusman T."/>
            <person name="Lifshitz Z."/>
            <person name="Cohen O."/>
            <person name="Gilbert J.A."/>
            <person name="Pupko T."/>
            <person name="Shuman H.A."/>
            <person name="Segal G."/>
        </authorList>
    </citation>
    <scope>NUCLEOTIDE SEQUENCE [LARGE SCALE GENOMIC DNA]</scope>
    <source>
        <strain evidence="5 7">ATCC 43877</strain>
    </source>
</reference>
<dbReference type="GO" id="GO:0019878">
    <property type="term" value="P:lysine biosynthetic process via aminoadipic acid"/>
    <property type="evidence" value="ECO:0007669"/>
    <property type="project" value="TreeGrafter"/>
</dbReference>
<dbReference type="EMBL" id="LNYN01000042">
    <property type="protein sequence ID" value="KTD30759.1"/>
    <property type="molecule type" value="Genomic_DNA"/>
</dbReference>
<dbReference type="EMBL" id="UGOG01000001">
    <property type="protein sequence ID" value="STX63417.1"/>
    <property type="molecule type" value="Genomic_DNA"/>
</dbReference>
<dbReference type="PANTHER" id="PTHR12215">
    <property type="entry name" value="PHOSPHOPANTETHEINE TRANSFERASE"/>
    <property type="match status" value="1"/>
</dbReference>
<proteinExistence type="inferred from homology"/>
<organism evidence="6 8">
    <name type="scientific">Legionella moravica</name>
    <dbReference type="NCBI Taxonomy" id="39962"/>
    <lineage>
        <taxon>Bacteria</taxon>
        <taxon>Pseudomonadati</taxon>
        <taxon>Pseudomonadota</taxon>
        <taxon>Gammaproteobacteria</taxon>
        <taxon>Legionellales</taxon>
        <taxon>Legionellaceae</taxon>
        <taxon>Legionella</taxon>
    </lineage>
</organism>
<feature type="domain" description="4'-phosphopantetheinyl transferase N-terminal" evidence="4">
    <location>
        <begin position="29"/>
        <end position="113"/>
    </location>
</feature>
<evidence type="ECO:0000259" key="4">
    <source>
        <dbReference type="Pfam" id="PF22624"/>
    </source>
</evidence>
<dbReference type="Proteomes" id="UP000254040">
    <property type="component" value="Unassembled WGS sequence"/>
</dbReference>
<dbReference type="SUPFAM" id="SSF56214">
    <property type="entry name" value="4'-phosphopantetheinyl transferase"/>
    <property type="match status" value="2"/>
</dbReference>
<dbReference type="STRING" id="39962.Lmor_2866"/>
<dbReference type="GO" id="GO:0008897">
    <property type="term" value="F:holo-[acyl-carrier-protein] synthase activity"/>
    <property type="evidence" value="ECO:0007669"/>
    <property type="project" value="InterPro"/>
</dbReference>
<evidence type="ECO:0000256" key="1">
    <source>
        <dbReference type="ARBA" id="ARBA00010990"/>
    </source>
</evidence>
<dbReference type="GO" id="GO:0000287">
    <property type="term" value="F:magnesium ion binding"/>
    <property type="evidence" value="ECO:0007669"/>
    <property type="project" value="InterPro"/>
</dbReference>
<gene>
    <name evidence="6" type="primary">psf-1</name>
    <name evidence="5" type="ORF">Lmor_2866</name>
    <name evidence="6" type="ORF">NCTC12239_02362</name>
</gene>
<dbReference type="InterPro" id="IPR055066">
    <property type="entry name" value="AASDHPPT_N"/>
</dbReference>
<dbReference type="GO" id="GO:0005829">
    <property type="term" value="C:cytosol"/>
    <property type="evidence" value="ECO:0007669"/>
    <property type="project" value="TreeGrafter"/>
</dbReference>
<feature type="domain" description="4'-phosphopantetheinyl transferase" evidence="3">
    <location>
        <begin position="120"/>
        <end position="190"/>
    </location>
</feature>
<dbReference type="PANTHER" id="PTHR12215:SF10">
    <property type="entry name" value="L-AMINOADIPATE-SEMIALDEHYDE DEHYDROGENASE-PHOSPHOPANTETHEINYL TRANSFERASE"/>
    <property type="match status" value="1"/>
</dbReference>
<dbReference type="InterPro" id="IPR008278">
    <property type="entry name" value="4-PPantetheinyl_Trfase_dom"/>
</dbReference>
<dbReference type="Pfam" id="PF22624">
    <property type="entry name" value="AASDHPPT_N"/>
    <property type="match status" value="1"/>
</dbReference>
<evidence type="ECO:0000313" key="6">
    <source>
        <dbReference type="EMBL" id="STX63417.1"/>
    </source>
</evidence>
<keyword evidence="2 6" id="KW-0808">Transferase</keyword>
<dbReference type="Pfam" id="PF01648">
    <property type="entry name" value="ACPS"/>
    <property type="match status" value="1"/>
</dbReference>
<dbReference type="OrthoDB" id="9808281at2"/>
<reference evidence="6 8" key="2">
    <citation type="submission" date="2018-06" db="EMBL/GenBank/DDBJ databases">
        <authorList>
            <consortium name="Pathogen Informatics"/>
            <person name="Doyle S."/>
        </authorList>
    </citation>
    <scope>NUCLEOTIDE SEQUENCE [LARGE SCALE GENOMIC DNA]</scope>
    <source>
        <strain evidence="6 8">NCTC12239</strain>
    </source>
</reference>
<evidence type="ECO:0000313" key="5">
    <source>
        <dbReference type="EMBL" id="KTD30759.1"/>
    </source>
</evidence>
<sequence length="245" mass="28180">MIITGFTPLNTQNCILNESRIDLWQFSLEHELHVADQLLNADERARADRFYFSRHKRRFSTARATLRIILSRYLNTAPERLEFTYGPHGKPAVVNSQKLQFNISHTGDLALLAVGKGYAMGVDIEKYSARPYEGIAKNLFSEQEYMEFRKTPDSMKPALFFHVWAQKEAFIKASGLGLSYPTKEFHVPTTMPTKQLVDDPLHNLTWHLRTFMPQVACSGALCHHPTIREIRHGLIQLHQNVSLQF</sequence>
<dbReference type="EC" id="2.7.8.-" evidence="6"/>
<dbReference type="Proteomes" id="UP000054985">
    <property type="component" value="Unassembled WGS sequence"/>
</dbReference>
<protein>
    <submittedName>
        <fullName evidence="6">Phosphopantetheine-protein transferase</fullName>
        <ecNumber evidence="6">2.7.8.-</ecNumber>
    </submittedName>
</protein>
<comment type="similarity">
    <text evidence="1">Belongs to the P-Pant transferase superfamily. Gsp/Sfp/HetI/AcpT family.</text>
</comment>
<evidence type="ECO:0000256" key="2">
    <source>
        <dbReference type="ARBA" id="ARBA00022679"/>
    </source>
</evidence>
<dbReference type="InterPro" id="IPR050559">
    <property type="entry name" value="P-Pant_transferase_sf"/>
</dbReference>
<keyword evidence="7" id="KW-1185">Reference proteome</keyword>
<evidence type="ECO:0000259" key="3">
    <source>
        <dbReference type="Pfam" id="PF01648"/>
    </source>
</evidence>
<dbReference type="InterPro" id="IPR037143">
    <property type="entry name" value="4-PPantetheinyl_Trfase_dom_sf"/>
</dbReference>
<dbReference type="RefSeq" id="WP_028385084.1">
    <property type="nucleotide sequence ID" value="NZ_CAAAJG010000008.1"/>
</dbReference>
<evidence type="ECO:0000313" key="8">
    <source>
        <dbReference type="Proteomes" id="UP000254040"/>
    </source>
</evidence>
<dbReference type="Gene3D" id="3.90.470.20">
    <property type="entry name" value="4'-phosphopantetheinyl transferase domain"/>
    <property type="match status" value="2"/>
</dbReference>
<dbReference type="AlphaFoldDB" id="A0A378JZE4"/>
<name>A0A378JZE4_9GAMM</name>
<accession>A0A378JZE4</accession>